<dbReference type="PANTHER" id="PTHR13900:SF0">
    <property type="entry name" value="TRANSCRIPTION INITIATION FACTOR TFIID SUBUNIT 1"/>
    <property type="match status" value="1"/>
</dbReference>
<dbReference type="GO" id="GO:0005669">
    <property type="term" value="C:transcription factor TFIID complex"/>
    <property type="evidence" value="ECO:0007669"/>
    <property type="project" value="InterPro"/>
</dbReference>
<reference evidence="9" key="2">
    <citation type="journal article" date="2020" name="Data Brief">
        <title>Transcriptome dataset of Babesia bovis life stages within vertebrate and invertebrate hosts.</title>
        <authorList>
            <person name="Ueti M.W."/>
            <person name="Johnson W.C."/>
            <person name="Kappmeyer L.S."/>
            <person name="Herndon D.R."/>
            <person name="Mousel M.R."/>
            <person name="Reif K.E."/>
            <person name="Taus N.S."/>
            <person name="Ifeonu O.O."/>
            <person name="Silva J.C."/>
            <person name="Suarez C.E."/>
            <person name="Brayton K.A."/>
        </authorList>
    </citation>
    <scope>NUCLEOTIDE SEQUENCE [LARGE SCALE GENOMIC DNA]</scope>
</reference>
<dbReference type="OMA" id="IKTLPRW"/>
<dbReference type="GO" id="GO:0017025">
    <property type="term" value="F:TBP-class protein binding"/>
    <property type="evidence" value="ECO:0007669"/>
    <property type="project" value="InterPro"/>
</dbReference>
<dbReference type="GO" id="GO:0004402">
    <property type="term" value="F:histone acetyltransferase activity"/>
    <property type="evidence" value="ECO:0007669"/>
    <property type="project" value="InterPro"/>
</dbReference>
<feature type="compositionally biased region" description="Low complexity" evidence="6">
    <location>
        <begin position="442"/>
        <end position="454"/>
    </location>
</feature>
<dbReference type="KEGG" id="bbo:BBOV_IV004260"/>
<evidence type="ECO:0000256" key="4">
    <source>
        <dbReference type="ARBA" id="ARBA00023242"/>
    </source>
</evidence>
<accession>A7AQG8</accession>
<gene>
    <name evidence="8" type="ORF">BBOV_IV004260</name>
</gene>
<feature type="compositionally biased region" description="Polar residues" evidence="6">
    <location>
        <begin position="463"/>
        <end position="476"/>
    </location>
</feature>
<name>A7AQG8_BABBO</name>
<dbReference type="InterPro" id="IPR022591">
    <property type="entry name" value="TAF1_HAT_dom"/>
</dbReference>
<dbReference type="CDD" id="cd04369">
    <property type="entry name" value="Bromodomain"/>
    <property type="match status" value="1"/>
</dbReference>
<dbReference type="PROSITE" id="PS00633">
    <property type="entry name" value="BROMODOMAIN_1"/>
    <property type="match status" value="1"/>
</dbReference>
<dbReference type="eggNOG" id="KOG0008">
    <property type="taxonomic scope" value="Eukaryota"/>
</dbReference>
<dbReference type="EMBL" id="AAXT01000002">
    <property type="protein sequence ID" value="EDO06787.1"/>
    <property type="molecule type" value="Genomic_DNA"/>
</dbReference>
<dbReference type="RefSeq" id="XP_001610355.1">
    <property type="nucleotide sequence ID" value="XM_001610305.1"/>
</dbReference>
<evidence type="ECO:0000256" key="6">
    <source>
        <dbReference type="SAM" id="MobiDB-lite"/>
    </source>
</evidence>
<feature type="compositionally biased region" description="Polar residues" evidence="6">
    <location>
        <begin position="77"/>
        <end position="90"/>
    </location>
</feature>
<dbReference type="GO" id="GO:0016251">
    <property type="term" value="F:RNA polymerase II general transcription initiation factor activity"/>
    <property type="evidence" value="ECO:0007669"/>
    <property type="project" value="InterPro"/>
</dbReference>
<dbReference type="GO" id="GO:0051123">
    <property type="term" value="P:RNA polymerase II preinitiation complex assembly"/>
    <property type="evidence" value="ECO:0007669"/>
    <property type="project" value="TreeGrafter"/>
</dbReference>
<dbReference type="Pfam" id="PF12157">
    <property type="entry name" value="DUF3591"/>
    <property type="match status" value="1"/>
</dbReference>
<keyword evidence="3 5" id="KW-0103">Bromodomain</keyword>
<evidence type="ECO:0000313" key="9">
    <source>
        <dbReference type="Proteomes" id="UP000002173"/>
    </source>
</evidence>
<reference evidence="9" key="3">
    <citation type="journal article" date="2021" name="Int. J. Parasitol.">
        <title>Comparative analysis of gene expression between Babesia bovis blood stages and kinetes allowed by improved genome annotation.</title>
        <authorList>
            <person name="Ueti M.W."/>
            <person name="Johnson W.C."/>
            <person name="Kappmeyer L.S."/>
            <person name="Herndon D.R."/>
            <person name="Mousel M.R."/>
            <person name="Reif K.E."/>
            <person name="Taus N.S."/>
            <person name="Ifeonu O.O."/>
            <person name="Silva J.C."/>
            <person name="Suarez C.E."/>
            <person name="Brayton K.A."/>
        </authorList>
    </citation>
    <scope>NUCLEOTIDE SEQUENCE [LARGE SCALE GENOMIC DNA]</scope>
</reference>
<evidence type="ECO:0000313" key="8">
    <source>
        <dbReference type="EMBL" id="EDO06787.1"/>
    </source>
</evidence>
<dbReference type="Pfam" id="PF00439">
    <property type="entry name" value="Bromodomain"/>
    <property type="match status" value="1"/>
</dbReference>
<dbReference type="Gene3D" id="1.20.920.10">
    <property type="entry name" value="Bromodomain-like"/>
    <property type="match status" value="1"/>
</dbReference>
<comment type="caution">
    <text evidence="8">The sequence shown here is derived from an EMBL/GenBank/DDBJ whole genome shotgun (WGS) entry which is preliminary data.</text>
</comment>
<keyword evidence="4" id="KW-0539">Nucleus</keyword>
<keyword evidence="9" id="KW-1185">Reference proteome</keyword>
<evidence type="ECO:0000256" key="1">
    <source>
        <dbReference type="ARBA" id="ARBA00004123"/>
    </source>
</evidence>
<reference evidence="8 9" key="1">
    <citation type="journal article" date="2007" name="PLoS Pathog.">
        <title>Genome sequence of Babesia bovis and comparative analysis of apicomplexan hemoprotozoa.</title>
        <authorList>
            <person name="Brayton K.A."/>
            <person name="Lau A.O.T."/>
            <person name="Herndon D.R."/>
            <person name="Hannick L."/>
            <person name="Kappmeyer L.S."/>
            <person name="Berens S.J."/>
            <person name="Bidwell S.L."/>
            <person name="Brown W.C."/>
            <person name="Crabtree J."/>
            <person name="Fadrosh D."/>
            <person name="Feldblum T."/>
            <person name="Forberger H.A."/>
            <person name="Haas B.J."/>
            <person name="Howell J.M."/>
            <person name="Khouri H."/>
            <person name="Koo H."/>
            <person name="Mann D.J."/>
            <person name="Norimine J."/>
            <person name="Paulsen I.T."/>
            <person name="Radune D."/>
            <person name="Ren Q."/>
            <person name="Smith R.K. Jr."/>
            <person name="Suarez C.E."/>
            <person name="White O."/>
            <person name="Wortman J.R."/>
            <person name="Knowles D.P. Jr."/>
            <person name="McElwain T.F."/>
            <person name="Nene V.M."/>
        </authorList>
    </citation>
    <scope>NUCLEOTIDE SEQUENCE [LARGE SCALE GENOMIC DNA]</scope>
    <source>
        <strain evidence="8">T2Bo</strain>
    </source>
</reference>
<dbReference type="InterPro" id="IPR001487">
    <property type="entry name" value="Bromodomain"/>
</dbReference>
<evidence type="ECO:0000256" key="3">
    <source>
        <dbReference type="ARBA" id="ARBA00023117"/>
    </source>
</evidence>
<feature type="compositionally biased region" description="Polar residues" evidence="6">
    <location>
        <begin position="1840"/>
        <end position="1851"/>
    </location>
</feature>
<sequence>MDGSGKVNPSPRGDSDATLPAVDSLPVETPEKLSGYTENASYNATNSLPTADDGVKATQSSIPVVEGGSMDRANHPGTDSTGGMPTSGTQGFFPIPPMMGMPMGSADGNASENAGNKMMPFGGWIMDGMMPMPMMQNMGTSIDGSLMPAMFQTSGSNVMKTDDGSQMPMMFYNPMMTDGMSTDFSKMANGKMMNPQLPNIMTQLWPTMDENTALNSLNMLFMPQKSARQKRVSELDSMKSIPTSVQVRETCQLKSWRRKLQKGRVQQKLEAEGNAPVSQLQQHDDTQDTLVDTDYASSPETTDKDLSQPVCLNIEMSWHQNRYQSDYVLTDADMKCLRLFDEDEKDTYKHRVALGKIKSLDPSCYSFMYMDDLEIPISGEDVGNLRLWEDFKEETSSTISDNELSLHLNDPITPKVDTLASKLLGTLCIDAVADRQPLHDGSSSASSSIPSDLNSDAEDNKTTSESVMVEQDNTGQLNIEDELASDFDEAFNSDSAEKIEDQFDEIDTVDTSLNAFTGDVPNLMDELEDELLGELPSDAKSSDSGDRDQDLEDEFDFGIMDQHHDEQPLTIGTFAENQTVVPAPSTTVEPSRMDDVDYFGEIPGTYAHYRAQLSRLMDAGDIVHEWRRFRNRFGPDISLSELVEFEHVWRIFQEKRVEEICQMVGIPMEQGAADVSVDEKADTLYRMGKANLNLLLQFDRPEVQSLLASSIYNLNAPNVVYSAIPNEEEIEDNEEAFLSAEADPNTPHAEEAPTPTTTDPVNFGEEDEDTLPVERESDIRRSWRRRLQTLTKETRLALVNMGKSLKDIENVSSNIEQRRAYDSVVEFCEVAEMFRQCDYANLLNQSFDDYYEKANPHDTGVDDSSSTRRELLHTRVAKNLCGVLPLVGKAAKYHNVRFHRPDFRSGLFAEHLKVLRGNYSSEWCAWPCKPLLHSNLVTSFTEESGGADDVKSHPSNYFIHSRDLSLNDDCKVALMEYVEQHPLLLANCGMASRVDNYVNHKEDETRKDVAFLGPLGTLCQANDGIELFGVKYNVPPGDGQTILESTLFKAPIFVHPRPGSTWEQSLSINTTDFLLTRSRGGGETVIRLRPLTWQNGVAVYTVGQCEPKVDIPAPGSKTFVEHTNELLKAWVLKSVMVGSILDVKHLRKEARKKFCPVLSEKDISHMLKQIESTPIFSLRAQALERLIHGAIKPELICALESARAGKARLATMGILHLKNPDNVGGIYDKMEKEERQYQQSQQAMDKRLRELKSSYAKRLEAHGVTGEKLDAEMQQFDFGLHVSMYGHLEERTIAPKVKFIKELLDLTPWNISRDVRQVLSNRGTSQFALYGYGDPSGNLGEGINLLKRQANDTSVDSSNAGEDLRKLSMDELRKRLLCYGVSKDVIKTLPRWDQVALVRKYRDSFGGQGPSDGDHLWRIPPEEYEKKLNDILLRQKAALSRDSPLPSEDEADREDAEGIADALLEEFDDASFKDDEIERRELEILRQLREAQSSGPLSEEERMAEVNKLKAVPGIMWLRQSRNVANEEFENPRAVIIYGEDNARKLLRWRARRVAAKKSNVHGDVTTNPAVSGKRICRSCGQSGHIASNPKCPLYKGDKSRSLGDITNTSKPPIYTPATTRKIQKYSDSSDNEITASTAALECDTTEFVLRQFDSRHKRRLTYQFSVDDSDEGNDRFDDGSVVASRRKNVRIGDTSAVPVANLSSNMEQLMKAVSKAVRLIEKEARFRPFASRIPESVAPNYYQIIKTPMWLSLLKSKCKTQCYSDMVNVLDDLALIELNCKKYNSETSPNAWLRKMSEVLVDELLMRIQQLTSHLVSPSVIEEWAREHRANRIVATSPPADSSTANTVNPPNVEII</sequence>
<feature type="compositionally biased region" description="Low complexity" evidence="6">
    <location>
        <begin position="744"/>
        <end position="760"/>
    </location>
</feature>
<proteinExistence type="inferred from homology"/>
<evidence type="ECO:0000259" key="7">
    <source>
        <dbReference type="PROSITE" id="PS50014"/>
    </source>
</evidence>
<dbReference type="VEuPathDB" id="PiroplasmaDB:BBOV_IV004260"/>
<dbReference type="PANTHER" id="PTHR13900">
    <property type="entry name" value="TRANSCRIPTION INITIATION FACTOR TFIID"/>
    <property type="match status" value="1"/>
</dbReference>
<organism evidence="8 9">
    <name type="scientific">Babesia bovis</name>
    <dbReference type="NCBI Taxonomy" id="5865"/>
    <lineage>
        <taxon>Eukaryota</taxon>
        <taxon>Sar</taxon>
        <taxon>Alveolata</taxon>
        <taxon>Apicomplexa</taxon>
        <taxon>Aconoidasida</taxon>
        <taxon>Piroplasmida</taxon>
        <taxon>Babesiidae</taxon>
        <taxon>Babesia</taxon>
    </lineage>
</organism>
<feature type="region of interest" description="Disordered" evidence="6">
    <location>
        <begin position="439"/>
        <end position="476"/>
    </location>
</feature>
<feature type="region of interest" description="Disordered" evidence="6">
    <location>
        <begin position="1"/>
        <end position="91"/>
    </location>
</feature>
<feature type="compositionally biased region" description="Polar residues" evidence="6">
    <location>
        <begin position="36"/>
        <end position="49"/>
    </location>
</feature>
<evidence type="ECO:0000256" key="5">
    <source>
        <dbReference type="PROSITE-ProRule" id="PRU00035"/>
    </source>
</evidence>
<dbReference type="SUPFAM" id="SSF47370">
    <property type="entry name" value="Bromodomain"/>
    <property type="match status" value="1"/>
</dbReference>
<feature type="region of interest" description="Disordered" evidence="6">
    <location>
        <begin position="264"/>
        <end position="306"/>
    </location>
</feature>
<feature type="region of interest" description="Disordered" evidence="6">
    <location>
        <begin position="1837"/>
        <end position="1857"/>
    </location>
</feature>
<feature type="domain" description="Bromo" evidence="7">
    <location>
        <begin position="1722"/>
        <end position="1792"/>
    </location>
</feature>
<dbReference type="InterPro" id="IPR036427">
    <property type="entry name" value="Bromodomain-like_sf"/>
</dbReference>
<comment type="subcellular location">
    <subcellularLocation>
        <location evidence="1">Nucleus</location>
    </subcellularLocation>
</comment>
<dbReference type="PROSITE" id="PS50014">
    <property type="entry name" value="BROMODOMAIN_2"/>
    <property type="match status" value="1"/>
</dbReference>
<dbReference type="InterPro" id="IPR018359">
    <property type="entry name" value="Bromodomain_CS"/>
</dbReference>
<comment type="similarity">
    <text evidence="2">Belongs to the TAF1 family.</text>
</comment>
<feature type="region of interest" description="Disordered" evidence="6">
    <location>
        <begin position="742"/>
        <end position="773"/>
    </location>
</feature>
<dbReference type="SMART" id="SM00297">
    <property type="entry name" value="BROMO"/>
    <property type="match status" value="1"/>
</dbReference>
<dbReference type="STRING" id="5865.A7AQG8"/>
<dbReference type="InterPro" id="IPR040240">
    <property type="entry name" value="TAF1"/>
</dbReference>
<dbReference type="Proteomes" id="UP000002173">
    <property type="component" value="Unassembled WGS sequence"/>
</dbReference>
<dbReference type="GeneID" id="5478589"/>
<protein>
    <submittedName>
        <fullName evidence="8">Bromodomain containing protein</fullName>
    </submittedName>
</protein>
<dbReference type="InParanoid" id="A7AQG8"/>
<evidence type="ECO:0000256" key="2">
    <source>
        <dbReference type="ARBA" id="ARBA00009064"/>
    </source>
</evidence>